<comment type="subcellular location">
    <subcellularLocation>
        <location evidence="1">Cell membrane</location>
        <topology evidence="1">Multi-pass membrane protein</topology>
    </subcellularLocation>
</comment>
<dbReference type="PANTHER" id="PTHR30250:SF11">
    <property type="entry name" value="O-ANTIGEN TRANSPORTER-RELATED"/>
    <property type="match status" value="1"/>
</dbReference>
<reference evidence="7 8" key="1">
    <citation type="submission" date="2021-05" db="EMBL/GenBank/DDBJ databases">
        <title>Phylogenetic classification of ten novel species belonging to the genus Bifidobacterium comprising B. colchicus sp. nov., B. abeli sp. nov., B. bicoloris sp. nov., B. guerezis sp. nov., B. rosaliae sp. nov., B. santillanensis sp. nov., B. argentati sp. nov., B. amazzoni sp. nov., B. pluviali sp. nov., and B. pinnaculum sp. nov.</title>
        <authorList>
            <person name="Lugli G.A."/>
            <person name="Ruiz Garcia L."/>
            <person name="Margolles A."/>
            <person name="Ventura M."/>
        </authorList>
    </citation>
    <scope>NUCLEOTIDE SEQUENCE [LARGE SCALE GENOMIC DNA]</scope>
    <source>
        <strain evidence="7 8">6T3</strain>
    </source>
</reference>
<keyword evidence="4 6" id="KW-1133">Transmembrane helix</keyword>
<evidence type="ECO:0000313" key="8">
    <source>
        <dbReference type="Proteomes" id="UP000812844"/>
    </source>
</evidence>
<dbReference type="PANTHER" id="PTHR30250">
    <property type="entry name" value="PST FAMILY PREDICTED COLANIC ACID TRANSPORTER"/>
    <property type="match status" value="1"/>
</dbReference>
<keyword evidence="2" id="KW-1003">Cell membrane</keyword>
<feature type="transmembrane region" description="Helical" evidence="6">
    <location>
        <begin position="95"/>
        <end position="117"/>
    </location>
</feature>
<evidence type="ECO:0000256" key="3">
    <source>
        <dbReference type="ARBA" id="ARBA00022692"/>
    </source>
</evidence>
<gene>
    <name evidence="7" type="ORF">KIH73_04305</name>
</gene>
<feature type="transmembrane region" description="Helical" evidence="6">
    <location>
        <begin position="129"/>
        <end position="151"/>
    </location>
</feature>
<dbReference type="InterPro" id="IPR050833">
    <property type="entry name" value="Poly_Biosynth_Transport"/>
</dbReference>
<evidence type="ECO:0000256" key="5">
    <source>
        <dbReference type="ARBA" id="ARBA00023136"/>
    </source>
</evidence>
<evidence type="ECO:0000256" key="6">
    <source>
        <dbReference type="SAM" id="Phobius"/>
    </source>
</evidence>
<organism evidence="7 8">
    <name type="scientific">Bifidobacterium phasiani</name>
    <dbReference type="NCBI Taxonomy" id="2834431"/>
    <lineage>
        <taxon>Bacteria</taxon>
        <taxon>Bacillati</taxon>
        <taxon>Actinomycetota</taxon>
        <taxon>Actinomycetes</taxon>
        <taxon>Bifidobacteriales</taxon>
        <taxon>Bifidobacteriaceae</taxon>
        <taxon>Bifidobacterium</taxon>
    </lineage>
</organism>
<keyword evidence="3 6" id="KW-0812">Transmembrane</keyword>
<feature type="transmembrane region" description="Helical" evidence="6">
    <location>
        <begin position="157"/>
        <end position="181"/>
    </location>
</feature>
<sequence length="454" mass="51125">MIIQNGILFLFTPVYTRILSDEQYGMFSVYQSWQQVVSIISVVAMDRCITVGFMKYENDRRGFLSSVQALMTLTVLVCAILVCLLPGPITDLIGLPLPIVLAMLVVSLMNNTLANWTWLQRYEYRYRRLAFVTVGFTAAIQIVSTAAIMLLPTDGGTVLIMSSTVVRVSLYGIIYIIVFAVGKRLFNREYWRFSLSYSLAVVPHALSQIILNSSARILIDKLCGRAEAAYYGVTYSAAMVLNIVMTSVSSAIQPWFFERIRAHDYHSIRRKTNAFLIMASGFAVGVSLFAPEILAILAPSSYHSALGTFPPTAAGVFFNCMYLCFANFESYYEKPFYFSIATATGAIVNVVVNLICIPLFGFVSAGYTTMLCYMLFAFMHYRFMRRVCRQELNDVRVFDVRFILILSVSTVLATIGVSIMYGWHPAIRYIILIAAAITAIAYRRTLVRRLRDLF</sequence>
<dbReference type="InterPro" id="IPR002797">
    <property type="entry name" value="Polysacc_synth"/>
</dbReference>
<feature type="transmembrane region" description="Helical" evidence="6">
    <location>
        <begin position="402"/>
        <end position="420"/>
    </location>
</feature>
<protein>
    <submittedName>
        <fullName evidence="7">Oligosaccharide flippase family protein</fullName>
    </submittedName>
</protein>
<feature type="transmembrane region" description="Helical" evidence="6">
    <location>
        <begin position="426"/>
        <end position="442"/>
    </location>
</feature>
<evidence type="ECO:0000313" key="7">
    <source>
        <dbReference type="EMBL" id="MBW3082608.1"/>
    </source>
</evidence>
<feature type="transmembrane region" description="Helical" evidence="6">
    <location>
        <begin position="66"/>
        <end position="89"/>
    </location>
</feature>
<feature type="transmembrane region" description="Helical" evidence="6">
    <location>
        <begin position="309"/>
        <end position="328"/>
    </location>
</feature>
<evidence type="ECO:0000256" key="1">
    <source>
        <dbReference type="ARBA" id="ARBA00004651"/>
    </source>
</evidence>
<feature type="transmembrane region" description="Helical" evidence="6">
    <location>
        <begin position="193"/>
        <end position="211"/>
    </location>
</feature>
<dbReference type="Proteomes" id="UP000812844">
    <property type="component" value="Unassembled WGS sequence"/>
</dbReference>
<feature type="transmembrane region" description="Helical" evidence="6">
    <location>
        <begin position="335"/>
        <end position="355"/>
    </location>
</feature>
<feature type="transmembrane region" description="Helical" evidence="6">
    <location>
        <begin position="361"/>
        <end position="381"/>
    </location>
</feature>
<proteinExistence type="predicted"/>
<feature type="transmembrane region" description="Helical" evidence="6">
    <location>
        <begin position="273"/>
        <end position="297"/>
    </location>
</feature>
<feature type="transmembrane region" description="Helical" evidence="6">
    <location>
        <begin position="231"/>
        <end position="252"/>
    </location>
</feature>
<comment type="caution">
    <text evidence="7">The sequence shown here is derived from an EMBL/GenBank/DDBJ whole genome shotgun (WGS) entry which is preliminary data.</text>
</comment>
<evidence type="ECO:0000256" key="2">
    <source>
        <dbReference type="ARBA" id="ARBA00022475"/>
    </source>
</evidence>
<keyword evidence="5 6" id="KW-0472">Membrane</keyword>
<evidence type="ECO:0000256" key="4">
    <source>
        <dbReference type="ARBA" id="ARBA00022989"/>
    </source>
</evidence>
<dbReference type="Pfam" id="PF01943">
    <property type="entry name" value="Polysacc_synt"/>
    <property type="match status" value="1"/>
</dbReference>
<dbReference type="EMBL" id="JAHBBD010000007">
    <property type="protein sequence ID" value="MBW3082608.1"/>
    <property type="molecule type" value="Genomic_DNA"/>
</dbReference>
<accession>A0ABS6W7Y6</accession>
<keyword evidence="8" id="KW-1185">Reference proteome</keyword>
<name>A0ABS6W7Y6_9BIFI</name>